<dbReference type="GO" id="GO:0016491">
    <property type="term" value="F:oxidoreductase activity"/>
    <property type="evidence" value="ECO:0007669"/>
    <property type="project" value="UniProtKB-KW"/>
</dbReference>
<dbReference type="GO" id="GO:0005506">
    <property type="term" value="F:iron ion binding"/>
    <property type="evidence" value="ECO:0007669"/>
    <property type="project" value="InterPro"/>
</dbReference>
<dbReference type="AlphaFoldDB" id="A0A382UF32"/>
<dbReference type="Gene3D" id="3.30.365.10">
    <property type="entry name" value="Aldehyde oxidase/xanthine dehydrogenase, molybdopterin binding domain"/>
    <property type="match status" value="2"/>
</dbReference>
<proteinExistence type="predicted"/>
<sequence>MRQVGRPLERTDAKGKANGRTRYAGDYTMPGMLHGRVLRSELASGRLQRLDASLARKLPGVFCVLTAEELPDSLMATDMPGQTGQKRAATDRQILVHEFIRYYGEPLALVAAETPSIAEEACALIKYEIEPLPGVYDTESALSSDAPIVTEPDNIVG</sequence>
<organism evidence="5">
    <name type="scientific">marine metagenome</name>
    <dbReference type="NCBI Taxonomy" id="408172"/>
    <lineage>
        <taxon>unclassified sequences</taxon>
        <taxon>metagenomes</taxon>
        <taxon>ecological metagenomes</taxon>
    </lineage>
</organism>
<feature type="non-terminal residue" evidence="5">
    <location>
        <position position="157"/>
    </location>
</feature>
<feature type="domain" description="Aldehyde oxidase/xanthine dehydrogenase a/b hammerhead" evidence="4">
    <location>
        <begin position="18"/>
        <end position="133"/>
    </location>
</feature>
<gene>
    <name evidence="5" type="ORF">METZ01_LOCUS385501</name>
</gene>
<evidence type="ECO:0000256" key="1">
    <source>
        <dbReference type="ARBA" id="ARBA00022505"/>
    </source>
</evidence>
<dbReference type="SUPFAM" id="SSF54665">
    <property type="entry name" value="CO dehydrogenase molybdoprotein N-domain-like"/>
    <property type="match status" value="1"/>
</dbReference>
<dbReference type="PANTHER" id="PTHR11908">
    <property type="entry name" value="XANTHINE DEHYDROGENASE"/>
    <property type="match status" value="1"/>
</dbReference>
<evidence type="ECO:0000256" key="2">
    <source>
        <dbReference type="ARBA" id="ARBA00023002"/>
    </source>
</evidence>
<dbReference type="InterPro" id="IPR036856">
    <property type="entry name" value="Ald_Oxase/Xan_DH_a/b_sf"/>
</dbReference>
<reference evidence="5" key="1">
    <citation type="submission" date="2018-05" db="EMBL/GenBank/DDBJ databases">
        <authorList>
            <person name="Lanie J.A."/>
            <person name="Ng W.-L."/>
            <person name="Kazmierczak K.M."/>
            <person name="Andrzejewski T.M."/>
            <person name="Davidsen T.M."/>
            <person name="Wayne K.J."/>
            <person name="Tettelin H."/>
            <person name="Glass J.I."/>
            <person name="Rusch D."/>
            <person name="Podicherti R."/>
            <person name="Tsui H.-C.T."/>
            <person name="Winkler M.E."/>
        </authorList>
    </citation>
    <scope>NUCLEOTIDE SEQUENCE</scope>
</reference>
<dbReference type="SMART" id="SM01008">
    <property type="entry name" value="Ald_Xan_dh_C"/>
    <property type="match status" value="1"/>
</dbReference>
<dbReference type="EMBL" id="UINC01143621">
    <property type="protein sequence ID" value="SVD32647.1"/>
    <property type="molecule type" value="Genomic_DNA"/>
</dbReference>
<evidence type="ECO:0000313" key="5">
    <source>
        <dbReference type="EMBL" id="SVD32647.1"/>
    </source>
</evidence>
<accession>A0A382UF32</accession>
<dbReference type="InterPro" id="IPR000674">
    <property type="entry name" value="Ald_Oxase/Xan_DH_a/b"/>
</dbReference>
<name>A0A382UF32_9ZZZZ</name>
<dbReference type="InterPro" id="IPR016208">
    <property type="entry name" value="Ald_Oxase/xanthine_DH-like"/>
</dbReference>
<dbReference type="Gene3D" id="3.90.1170.50">
    <property type="entry name" value="Aldehyde oxidase/xanthine dehydrogenase, a/b hammerhead"/>
    <property type="match status" value="1"/>
</dbReference>
<dbReference type="PANTHER" id="PTHR11908:SF132">
    <property type="entry name" value="ALDEHYDE OXIDASE 1-RELATED"/>
    <property type="match status" value="1"/>
</dbReference>
<dbReference type="Pfam" id="PF01315">
    <property type="entry name" value="Ald_Xan_dh_C"/>
    <property type="match status" value="1"/>
</dbReference>
<protein>
    <recommendedName>
        <fullName evidence="4">Aldehyde oxidase/xanthine dehydrogenase a/b hammerhead domain-containing protein</fullName>
    </recommendedName>
</protein>
<keyword evidence="1" id="KW-0500">Molybdenum</keyword>
<evidence type="ECO:0000256" key="3">
    <source>
        <dbReference type="SAM" id="MobiDB-lite"/>
    </source>
</evidence>
<keyword evidence="2" id="KW-0560">Oxidoreductase</keyword>
<evidence type="ECO:0000259" key="4">
    <source>
        <dbReference type="SMART" id="SM01008"/>
    </source>
</evidence>
<feature type="region of interest" description="Disordered" evidence="3">
    <location>
        <begin position="1"/>
        <end position="25"/>
    </location>
</feature>